<comment type="pathway">
    <text evidence="2">Amino-acid biosynthesis; L-histidine biosynthesis; L-histidine from 5-phospho-alpha-D-ribose 1-diphosphate: step 9/9.</text>
</comment>
<dbReference type="InterPro" id="IPR012131">
    <property type="entry name" value="Hstdl_DH"/>
</dbReference>
<keyword evidence="8" id="KW-0520">NAD</keyword>
<organism evidence="12">
    <name type="scientific">Cyprideis torosa</name>
    <dbReference type="NCBI Taxonomy" id="163714"/>
    <lineage>
        <taxon>Eukaryota</taxon>
        <taxon>Metazoa</taxon>
        <taxon>Ecdysozoa</taxon>
        <taxon>Arthropoda</taxon>
        <taxon>Crustacea</taxon>
        <taxon>Oligostraca</taxon>
        <taxon>Ostracoda</taxon>
        <taxon>Podocopa</taxon>
        <taxon>Podocopida</taxon>
        <taxon>Cytherocopina</taxon>
        <taxon>Cytheroidea</taxon>
        <taxon>Cytherideidae</taxon>
        <taxon>Cyprideis</taxon>
    </lineage>
</organism>
<keyword evidence="4" id="KW-0028">Amino-acid biosynthesis</keyword>
<accession>A0A7R8WU35</accession>
<dbReference type="Gene3D" id="1.20.5.1300">
    <property type="match status" value="1"/>
</dbReference>
<dbReference type="PRINTS" id="PR00083">
    <property type="entry name" value="HOLDHDRGNASE"/>
</dbReference>
<dbReference type="GO" id="GO:0005829">
    <property type="term" value="C:cytosol"/>
    <property type="evidence" value="ECO:0007669"/>
    <property type="project" value="TreeGrafter"/>
</dbReference>
<keyword evidence="6" id="KW-0862">Zinc</keyword>
<dbReference type="GO" id="GO:0046872">
    <property type="term" value="F:metal ion binding"/>
    <property type="evidence" value="ECO:0007669"/>
    <property type="project" value="UniProtKB-KW"/>
</dbReference>
<dbReference type="PANTHER" id="PTHR21256">
    <property type="entry name" value="HISTIDINOL DEHYDROGENASE HDH"/>
    <property type="match status" value="1"/>
</dbReference>
<dbReference type="SUPFAM" id="SSF53720">
    <property type="entry name" value="ALDH-like"/>
    <property type="match status" value="1"/>
</dbReference>
<evidence type="ECO:0000256" key="8">
    <source>
        <dbReference type="ARBA" id="ARBA00023027"/>
    </source>
</evidence>
<evidence type="ECO:0000256" key="6">
    <source>
        <dbReference type="ARBA" id="ARBA00022833"/>
    </source>
</evidence>
<comment type="similarity">
    <text evidence="11">Belongs to the histidinol dehydrogenase family.</text>
</comment>
<evidence type="ECO:0000256" key="5">
    <source>
        <dbReference type="ARBA" id="ARBA00022723"/>
    </source>
</evidence>
<dbReference type="GO" id="GO:0004399">
    <property type="term" value="F:histidinol dehydrogenase activity"/>
    <property type="evidence" value="ECO:0007669"/>
    <property type="project" value="UniProtKB-EC"/>
</dbReference>
<evidence type="ECO:0000256" key="1">
    <source>
        <dbReference type="ARBA" id="ARBA00001947"/>
    </source>
</evidence>
<evidence type="ECO:0000256" key="4">
    <source>
        <dbReference type="ARBA" id="ARBA00022605"/>
    </source>
</evidence>
<sequence>MLAIPAKIAGCQEVVLCTPPHEAGEINAAILYTAALCGVTKIYKLGGSQAIAAMALGTESVPKVSKIFGPGNAYVTAAKQYASLLGTAIDMPAGPSEVMIIADQGADPSFVAADLLSQAEHGPDSQVVLLSTSQELIDATEKEVARLCDVLNRKETAEKALENSSLVKVNDAQEALDICNAYAPEHLILQLKETSFFEEKARNCGSVFIGYYTPESAGDYASGTNHTLPTNGYAKQYSGVSLDSFLRHTTYQEISQEGLGELGPAIICMAQAEGLDAHALAVQLRLKK</sequence>
<comment type="cofactor">
    <cofactor evidence="1">
        <name>Zn(2+)</name>
        <dbReference type="ChEBI" id="CHEBI:29105"/>
    </cofactor>
</comment>
<dbReference type="NCBIfam" id="TIGR00069">
    <property type="entry name" value="hisD"/>
    <property type="match status" value="1"/>
</dbReference>
<evidence type="ECO:0000256" key="7">
    <source>
        <dbReference type="ARBA" id="ARBA00023002"/>
    </source>
</evidence>
<dbReference type="InterPro" id="IPR001692">
    <property type="entry name" value="Histidinol_DH_CS"/>
</dbReference>
<evidence type="ECO:0000256" key="2">
    <source>
        <dbReference type="ARBA" id="ARBA00004940"/>
    </source>
</evidence>
<keyword evidence="9" id="KW-0368">Histidine biosynthesis</keyword>
<dbReference type="GO" id="GO:0051287">
    <property type="term" value="F:NAD binding"/>
    <property type="evidence" value="ECO:0007669"/>
    <property type="project" value="InterPro"/>
</dbReference>
<dbReference type="Gene3D" id="3.40.50.1980">
    <property type="entry name" value="Nitrogenase molybdenum iron protein domain"/>
    <property type="match status" value="2"/>
</dbReference>
<dbReference type="EMBL" id="OB698054">
    <property type="protein sequence ID" value="CAD7238220.1"/>
    <property type="molecule type" value="Genomic_DNA"/>
</dbReference>
<keyword evidence="5" id="KW-0479">Metal-binding</keyword>
<dbReference type="FunFam" id="3.40.50.1980:FF:000001">
    <property type="entry name" value="Histidinol dehydrogenase"/>
    <property type="match status" value="1"/>
</dbReference>
<dbReference type="PANTHER" id="PTHR21256:SF2">
    <property type="entry name" value="HISTIDINE BIOSYNTHESIS TRIFUNCTIONAL PROTEIN"/>
    <property type="match status" value="1"/>
</dbReference>
<evidence type="ECO:0000256" key="3">
    <source>
        <dbReference type="ARBA" id="ARBA00012965"/>
    </source>
</evidence>
<comment type="catalytic activity">
    <reaction evidence="10">
        <text>L-histidinol + 2 NAD(+) + H2O = L-histidine + 2 NADH + 3 H(+)</text>
        <dbReference type="Rhea" id="RHEA:20641"/>
        <dbReference type="ChEBI" id="CHEBI:15377"/>
        <dbReference type="ChEBI" id="CHEBI:15378"/>
        <dbReference type="ChEBI" id="CHEBI:57540"/>
        <dbReference type="ChEBI" id="CHEBI:57595"/>
        <dbReference type="ChEBI" id="CHEBI:57699"/>
        <dbReference type="ChEBI" id="CHEBI:57945"/>
        <dbReference type="EC" id="1.1.1.23"/>
    </reaction>
</comment>
<dbReference type="PROSITE" id="PS00611">
    <property type="entry name" value="HISOL_DEHYDROGENASE"/>
    <property type="match status" value="1"/>
</dbReference>
<dbReference type="InterPro" id="IPR016161">
    <property type="entry name" value="Ald_DH/histidinol_DH"/>
</dbReference>
<gene>
    <name evidence="12" type="ORF">CTOB1V02_LOCUS16035</name>
</gene>
<protein>
    <recommendedName>
        <fullName evidence="3">histidinol dehydrogenase</fullName>
        <ecNumber evidence="3">1.1.1.23</ecNumber>
    </recommendedName>
</protein>
<name>A0A7R8WU35_9CRUS</name>
<dbReference type="OrthoDB" id="10050401at2759"/>
<reference evidence="12" key="1">
    <citation type="submission" date="2020-11" db="EMBL/GenBank/DDBJ databases">
        <authorList>
            <person name="Tran Van P."/>
        </authorList>
    </citation>
    <scope>NUCLEOTIDE SEQUENCE</scope>
</reference>
<evidence type="ECO:0000256" key="10">
    <source>
        <dbReference type="ARBA" id="ARBA00049489"/>
    </source>
</evidence>
<dbReference type="FunFam" id="1.20.5.1300:FF:000001">
    <property type="entry name" value="Histidine biosynthesis trifunctional protein"/>
    <property type="match status" value="1"/>
</dbReference>
<dbReference type="EC" id="1.1.1.23" evidence="3"/>
<dbReference type="Pfam" id="PF00815">
    <property type="entry name" value="Histidinol_dh"/>
    <property type="match status" value="1"/>
</dbReference>
<evidence type="ECO:0000256" key="11">
    <source>
        <dbReference type="RuleBase" id="RU004175"/>
    </source>
</evidence>
<keyword evidence="7" id="KW-0560">Oxidoreductase</keyword>
<dbReference type="UniPathway" id="UPA00031">
    <property type="reaction ID" value="UER00014"/>
</dbReference>
<evidence type="ECO:0000256" key="9">
    <source>
        <dbReference type="ARBA" id="ARBA00023102"/>
    </source>
</evidence>
<dbReference type="CDD" id="cd06572">
    <property type="entry name" value="Histidinol_dh"/>
    <property type="match status" value="1"/>
</dbReference>
<dbReference type="GO" id="GO:0000105">
    <property type="term" value="P:L-histidine biosynthetic process"/>
    <property type="evidence" value="ECO:0007669"/>
    <property type="project" value="UniProtKB-UniPathway"/>
</dbReference>
<proteinExistence type="inferred from homology"/>
<evidence type="ECO:0000313" key="12">
    <source>
        <dbReference type="EMBL" id="CAD7238220.1"/>
    </source>
</evidence>
<dbReference type="AlphaFoldDB" id="A0A7R8WU35"/>